<evidence type="ECO:0000313" key="8">
    <source>
        <dbReference type="Proteomes" id="UP000095492"/>
    </source>
</evidence>
<dbReference type="EMBL" id="CYYA01000019">
    <property type="protein sequence ID" value="CUN20384.1"/>
    <property type="molecule type" value="Genomic_DNA"/>
</dbReference>
<dbReference type="InterPro" id="IPR000620">
    <property type="entry name" value="EamA_dom"/>
</dbReference>
<keyword evidence="5" id="KW-0472">Membrane</keyword>
<dbReference type="GO" id="GO:0016020">
    <property type="term" value="C:membrane"/>
    <property type="evidence" value="ECO:0007669"/>
    <property type="project" value="UniProtKB-SubCell"/>
</dbReference>
<dbReference type="GeneID" id="97391465"/>
<dbReference type="InterPro" id="IPR037185">
    <property type="entry name" value="EmrE-like"/>
</dbReference>
<evidence type="ECO:0000256" key="5">
    <source>
        <dbReference type="ARBA" id="ARBA00023136"/>
    </source>
</evidence>
<dbReference type="PANTHER" id="PTHR22911">
    <property type="entry name" value="ACYL-MALONYL CONDENSING ENZYME-RELATED"/>
    <property type="match status" value="1"/>
</dbReference>
<accession>A0A173UZZ6</accession>
<dbReference type="OrthoDB" id="5148831at2"/>
<feature type="domain" description="EamA" evidence="6">
    <location>
        <begin position="8"/>
        <end position="139"/>
    </location>
</feature>
<evidence type="ECO:0000313" key="7">
    <source>
        <dbReference type="EMBL" id="CUN20384.1"/>
    </source>
</evidence>
<dbReference type="STRING" id="39490.ERS852448_02379"/>
<comment type="subcellular location">
    <subcellularLocation>
        <location evidence="1">Membrane</location>
        <topology evidence="1">Multi-pass membrane protein</topology>
    </subcellularLocation>
</comment>
<protein>
    <submittedName>
        <fullName evidence="7">Predicted permeases</fullName>
    </submittedName>
</protein>
<sequence>MKQKVKYKGILFIVLSALCFAFMNMFVRMAGDLPAVQKSFFRNLVAFIIALATMVRHKEVFQVEKGNWKYMILRAGFGTLGILCNFYAVDHLVLSDASMLNKMSPFFVILFSFLILKEKLTPIQVTAVCGAFIGSLFIIKPTFLNMNIVPSLIGLCGGLCAGIAYTMVRVLGQRGQKGVSVVLFFSGFSCLVTLPYLLLNYHTMSMWQGIVLLGAGVAAAGGQFAITAAYYHAPAREISVYDYSQIIFSAIIGFALFHQIPDRYSVLGYVIIIGMAVWMFFYNQRRDASDVK</sequence>
<evidence type="ECO:0000256" key="1">
    <source>
        <dbReference type="ARBA" id="ARBA00004141"/>
    </source>
</evidence>
<gene>
    <name evidence="7" type="ORF">ERS852448_02379</name>
</gene>
<evidence type="ECO:0000256" key="4">
    <source>
        <dbReference type="ARBA" id="ARBA00022989"/>
    </source>
</evidence>
<name>A0A173UZZ6_EUBRA</name>
<evidence type="ECO:0000256" key="2">
    <source>
        <dbReference type="ARBA" id="ARBA00007362"/>
    </source>
</evidence>
<organism evidence="7 8">
    <name type="scientific">Eubacterium ramulus</name>
    <dbReference type="NCBI Taxonomy" id="39490"/>
    <lineage>
        <taxon>Bacteria</taxon>
        <taxon>Bacillati</taxon>
        <taxon>Bacillota</taxon>
        <taxon>Clostridia</taxon>
        <taxon>Eubacteriales</taxon>
        <taxon>Eubacteriaceae</taxon>
        <taxon>Eubacterium</taxon>
    </lineage>
</organism>
<proteinExistence type="inferred from homology"/>
<evidence type="ECO:0000259" key="6">
    <source>
        <dbReference type="Pfam" id="PF00892"/>
    </source>
</evidence>
<dbReference type="Pfam" id="PF00892">
    <property type="entry name" value="EamA"/>
    <property type="match status" value="2"/>
</dbReference>
<feature type="domain" description="EamA" evidence="6">
    <location>
        <begin position="153"/>
        <end position="279"/>
    </location>
</feature>
<comment type="similarity">
    <text evidence="2">Belongs to the EamA transporter family.</text>
</comment>
<dbReference type="SUPFAM" id="SSF103481">
    <property type="entry name" value="Multidrug resistance efflux transporter EmrE"/>
    <property type="match status" value="2"/>
</dbReference>
<keyword evidence="4" id="KW-1133">Transmembrane helix</keyword>
<reference evidence="7 8" key="1">
    <citation type="submission" date="2015-09" db="EMBL/GenBank/DDBJ databases">
        <authorList>
            <consortium name="Pathogen Informatics"/>
        </authorList>
    </citation>
    <scope>NUCLEOTIDE SEQUENCE [LARGE SCALE GENOMIC DNA]</scope>
    <source>
        <strain evidence="7 8">2789STDY5608891</strain>
    </source>
</reference>
<dbReference type="Proteomes" id="UP000095492">
    <property type="component" value="Unassembled WGS sequence"/>
</dbReference>
<dbReference type="PANTHER" id="PTHR22911:SF6">
    <property type="entry name" value="SOLUTE CARRIER FAMILY 35 MEMBER G1"/>
    <property type="match status" value="1"/>
</dbReference>
<dbReference type="RefSeq" id="WP_055290647.1">
    <property type="nucleotide sequence ID" value="NZ_CAXUGT010000006.1"/>
</dbReference>
<dbReference type="AlphaFoldDB" id="A0A173UZZ6"/>
<evidence type="ECO:0000256" key="3">
    <source>
        <dbReference type="ARBA" id="ARBA00022692"/>
    </source>
</evidence>
<keyword evidence="3" id="KW-0812">Transmembrane</keyword>